<dbReference type="Proteomes" id="UP000678393">
    <property type="component" value="Unassembled WGS sequence"/>
</dbReference>
<gene>
    <name evidence="1" type="ORF">CUNI_LOCUS12733</name>
</gene>
<dbReference type="InterPro" id="IPR013783">
    <property type="entry name" value="Ig-like_fold"/>
</dbReference>
<dbReference type="OrthoDB" id="5950832at2759"/>
<feature type="non-terminal residue" evidence="1">
    <location>
        <position position="164"/>
    </location>
</feature>
<dbReference type="InterPro" id="IPR014756">
    <property type="entry name" value="Ig_E-set"/>
</dbReference>
<reference evidence="1" key="1">
    <citation type="submission" date="2021-04" db="EMBL/GenBank/DDBJ databases">
        <authorList>
            <consortium name="Molecular Ecology Group"/>
        </authorList>
    </citation>
    <scope>NUCLEOTIDE SEQUENCE</scope>
</reference>
<comment type="caution">
    <text evidence="1">The sequence shown here is derived from an EMBL/GenBank/DDBJ whole genome shotgun (WGS) entry which is preliminary data.</text>
</comment>
<name>A0A8S3ZGX9_9EUPU</name>
<dbReference type="PANTHER" id="PTHR16165">
    <property type="entry name" value="NXPE FAMILY MEMBER"/>
    <property type="match status" value="1"/>
</dbReference>
<organism evidence="1 2">
    <name type="scientific">Candidula unifasciata</name>
    <dbReference type="NCBI Taxonomy" id="100452"/>
    <lineage>
        <taxon>Eukaryota</taxon>
        <taxon>Metazoa</taxon>
        <taxon>Spiralia</taxon>
        <taxon>Lophotrochozoa</taxon>
        <taxon>Mollusca</taxon>
        <taxon>Gastropoda</taxon>
        <taxon>Heterobranchia</taxon>
        <taxon>Euthyneura</taxon>
        <taxon>Panpulmonata</taxon>
        <taxon>Eupulmonata</taxon>
        <taxon>Stylommatophora</taxon>
        <taxon>Helicina</taxon>
        <taxon>Helicoidea</taxon>
        <taxon>Geomitridae</taxon>
        <taxon>Candidula</taxon>
    </lineage>
</organism>
<proteinExistence type="predicted"/>
<protein>
    <submittedName>
        <fullName evidence="1">Uncharacterized protein</fullName>
    </submittedName>
</protein>
<accession>A0A8S3ZGX9</accession>
<keyword evidence="2" id="KW-1185">Reference proteome</keyword>
<feature type="non-terminal residue" evidence="1">
    <location>
        <position position="1"/>
    </location>
</feature>
<evidence type="ECO:0000313" key="2">
    <source>
        <dbReference type="Proteomes" id="UP000678393"/>
    </source>
</evidence>
<sequence>CGGVLYPEFLNAEPCQEIYPFEVFYLSEPPLWDENTVASHSNSTISLLGSNQIFFVGDTVSLVIKMFDKAGRPRLKGGDRIKVWLKDMQFKRSISTKITDFNNGTYLATTILPWAGNIRVMATLRQPREFFRALAYVHRAIKTTFVYAGSYVNSKVNCLHDVDL</sequence>
<dbReference type="EMBL" id="CAJHNH020002597">
    <property type="protein sequence ID" value="CAG5127175.1"/>
    <property type="molecule type" value="Genomic_DNA"/>
</dbReference>
<dbReference type="PANTHER" id="PTHR16165:SF5">
    <property type="entry name" value="NXPE FAMILY MEMBER 3"/>
    <property type="match status" value="1"/>
</dbReference>
<evidence type="ECO:0000313" key="1">
    <source>
        <dbReference type="EMBL" id="CAG5127175.1"/>
    </source>
</evidence>
<dbReference type="AlphaFoldDB" id="A0A8S3ZGX9"/>
<dbReference type="SUPFAM" id="SSF81296">
    <property type="entry name" value="E set domains"/>
    <property type="match status" value="1"/>
</dbReference>
<dbReference type="Gene3D" id="2.60.40.10">
    <property type="entry name" value="Immunoglobulins"/>
    <property type="match status" value="1"/>
</dbReference>